<dbReference type="InterPro" id="IPR036388">
    <property type="entry name" value="WH-like_DNA-bd_sf"/>
</dbReference>
<evidence type="ECO:0000256" key="1">
    <source>
        <dbReference type="SAM" id="MobiDB-lite"/>
    </source>
</evidence>
<dbReference type="EMBL" id="VDGV01000175">
    <property type="protein sequence ID" value="TNG86494.1"/>
    <property type="molecule type" value="Genomic_DNA"/>
</dbReference>
<dbReference type="SMART" id="SM00843">
    <property type="entry name" value="Ftsk_gamma"/>
    <property type="match status" value="1"/>
</dbReference>
<organism evidence="3 4">
    <name type="scientific">Testudinibacter aquarius</name>
    <dbReference type="NCBI Taxonomy" id="1524974"/>
    <lineage>
        <taxon>Bacteria</taxon>
        <taxon>Pseudomonadati</taxon>
        <taxon>Pseudomonadota</taxon>
        <taxon>Gammaproteobacteria</taxon>
        <taxon>Pasteurellales</taxon>
        <taxon>Pasteurellaceae</taxon>
        <taxon>Testudinibacter</taxon>
    </lineage>
</organism>
<dbReference type="Proteomes" id="UP000305526">
    <property type="component" value="Unassembled WGS sequence"/>
</dbReference>
<dbReference type="RefSeq" id="WP_304364663.1">
    <property type="nucleotide sequence ID" value="NZ_VDGV01000175.1"/>
</dbReference>
<reference evidence="3 4" key="1">
    <citation type="submission" date="2019-05" db="EMBL/GenBank/DDBJ databases">
        <title>Pasteurellaceae isolates from reptiles.</title>
        <authorList>
            <person name="Bojesen A.M."/>
            <person name="Lund E."/>
        </authorList>
    </citation>
    <scope>NUCLEOTIDE SEQUENCE [LARGE SCALE GENOMIC DNA]</scope>
    <source>
        <strain evidence="3 4">ELNT2x</strain>
    </source>
</reference>
<gene>
    <name evidence="3" type="ORF">FHQ21_12400</name>
</gene>
<sequence length="53" mass="5880">LTTGTTSISSIQRNFKLGFNRAARIVDQMEAQGILSSPNNGKREILAPRNQYD</sequence>
<evidence type="ECO:0000313" key="3">
    <source>
        <dbReference type="EMBL" id="TNG86494.1"/>
    </source>
</evidence>
<accession>A0ABY2XTH6</accession>
<dbReference type="Pfam" id="PF09397">
    <property type="entry name" value="FtsK_gamma"/>
    <property type="match status" value="1"/>
</dbReference>
<feature type="compositionally biased region" description="Basic and acidic residues" evidence="1">
    <location>
        <begin position="41"/>
        <end position="53"/>
    </location>
</feature>
<proteinExistence type="predicted"/>
<dbReference type="Gene3D" id="1.10.10.10">
    <property type="entry name" value="Winged helix-like DNA-binding domain superfamily/Winged helix DNA-binding domain"/>
    <property type="match status" value="1"/>
</dbReference>
<keyword evidence="3" id="KW-0131">Cell cycle</keyword>
<feature type="region of interest" description="Disordered" evidence="1">
    <location>
        <begin position="34"/>
        <end position="53"/>
    </location>
</feature>
<keyword evidence="3" id="KW-0132">Cell division</keyword>
<evidence type="ECO:0000259" key="2">
    <source>
        <dbReference type="SMART" id="SM00843"/>
    </source>
</evidence>
<comment type="caution">
    <text evidence="3">The sequence shown here is derived from an EMBL/GenBank/DDBJ whole genome shotgun (WGS) entry which is preliminary data.</text>
</comment>
<feature type="non-terminal residue" evidence="3">
    <location>
        <position position="1"/>
    </location>
</feature>
<evidence type="ECO:0000313" key="4">
    <source>
        <dbReference type="Proteomes" id="UP000305526"/>
    </source>
</evidence>
<keyword evidence="4" id="KW-1185">Reference proteome</keyword>
<dbReference type="SUPFAM" id="SSF46785">
    <property type="entry name" value="Winged helix' DNA-binding domain"/>
    <property type="match status" value="1"/>
</dbReference>
<name>A0ABY2XTH6_9PAST</name>
<feature type="domain" description="FtsK gamma" evidence="2">
    <location>
        <begin position="1"/>
        <end position="50"/>
    </location>
</feature>
<dbReference type="GO" id="GO:0051301">
    <property type="term" value="P:cell division"/>
    <property type="evidence" value="ECO:0007669"/>
    <property type="project" value="UniProtKB-KW"/>
</dbReference>
<dbReference type="InterPro" id="IPR036390">
    <property type="entry name" value="WH_DNA-bd_sf"/>
</dbReference>
<dbReference type="InterPro" id="IPR018541">
    <property type="entry name" value="Ftsk_gamma"/>
</dbReference>
<protein>
    <submittedName>
        <fullName evidence="3">Cell division protein FtsK</fullName>
    </submittedName>
</protein>